<dbReference type="PROSITE" id="PS50103">
    <property type="entry name" value="ZF_C3H1"/>
    <property type="match status" value="1"/>
</dbReference>
<evidence type="ECO:0000256" key="2">
    <source>
        <dbReference type="SAM" id="MobiDB-lite"/>
    </source>
</evidence>
<feature type="region of interest" description="Disordered" evidence="2">
    <location>
        <begin position="125"/>
        <end position="213"/>
    </location>
</feature>
<feature type="region of interest" description="Disordered" evidence="2">
    <location>
        <begin position="1"/>
        <end position="23"/>
    </location>
</feature>
<dbReference type="Proteomes" id="UP001189429">
    <property type="component" value="Unassembled WGS sequence"/>
</dbReference>
<dbReference type="InterPro" id="IPR000571">
    <property type="entry name" value="Znf_CCCH"/>
</dbReference>
<protein>
    <recommendedName>
        <fullName evidence="3">C3H1-type domain-containing protein</fullName>
    </recommendedName>
</protein>
<keyword evidence="5" id="KW-1185">Reference proteome</keyword>
<name>A0ABN9WVU2_9DINO</name>
<feature type="zinc finger region" description="C3H1-type" evidence="1">
    <location>
        <begin position="53"/>
        <end position="81"/>
    </location>
</feature>
<evidence type="ECO:0000256" key="1">
    <source>
        <dbReference type="PROSITE-ProRule" id="PRU00723"/>
    </source>
</evidence>
<feature type="compositionally biased region" description="Basic residues" evidence="2">
    <location>
        <begin position="198"/>
        <end position="207"/>
    </location>
</feature>
<feature type="compositionally biased region" description="Low complexity" evidence="2">
    <location>
        <begin position="161"/>
        <end position="174"/>
    </location>
</feature>
<feature type="compositionally biased region" description="Basic residues" evidence="2">
    <location>
        <begin position="175"/>
        <end position="187"/>
    </location>
</feature>
<evidence type="ECO:0000313" key="5">
    <source>
        <dbReference type="Proteomes" id="UP001189429"/>
    </source>
</evidence>
<sequence length="296" mass="32099">MHRRNGSLIDRLAKGPKTPIPRGPYVHEACRPSRHHRPLSACQPLFNARAPKACAEVPCRFLATVGFCPNGVNCMYSHAAAPTAAAEAAARAVPPSSPRRPPRPRHEDPEAIAALTALAAAGLEPRPAAPDLGPRPPRGPHPPSQALVRRRSGPPVLLLEAGQRGQQRPQVPRRPAVRRQRGRPSRRRWQEAAPSVQRLRRKRLGRRPRGDPTGLTDLALPCLAVLVTCARAAGAGLPPRSRPGRAELRPPRPLCAPRGANSRTGHAGARAKLRVLWGDFVGCVCVCKREDGLFEW</sequence>
<keyword evidence="1" id="KW-0862">Zinc</keyword>
<accession>A0ABN9WVU2</accession>
<organism evidence="4 5">
    <name type="scientific">Prorocentrum cordatum</name>
    <dbReference type="NCBI Taxonomy" id="2364126"/>
    <lineage>
        <taxon>Eukaryota</taxon>
        <taxon>Sar</taxon>
        <taxon>Alveolata</taxon>
        <taxon>Dinophyceae</taxon>
        <taxon>Prorocentrales</taxon>
        <taxon>Prorocentraceae</taxon>
        <taxon>Prorocentrum</taxon>
    </lineage>
</organism>
<dbReference type="EMBL" id="CAUYUJ010019405">
    <property type="protein sequence ID" value="CAK0890932.1"/>
    <property type="molecule type" value="Genomic_DNA"/>
</dbReference>
<proteinExistence type="predicted"/>
<reference evidence="4" key="1">
    <citation type="submission" date="2023-10" db="EMBL/GenBank/DDBJ databases">
        <authorList>
            <person name="Chen Y."/>
            <person name="Shah S."/>
            <person name="Dougan E. K."/>
            <person name="Thang M."/>
            <person name="Chan C."/>
        </authorList>
    </citation>
    <scope>NUCLEOTIDE SEQUENCE [LARGE SCALE GENOMIC DNA]</scope>
</reference>
<gene>
    <name evidence="4" type="ORF">PCOR1329_LOCUS71023</name>
</gene>
<feature type="compositionally biased region" description="Pro residues" evidence="2">
    <location>
        <begin position="133"/>
        <end position="143"/>
    </location>
</feature>
<evidence type="ECO:0000259" key="3">
    <source>
        <dbReference type="PROSITE" id="PS50103"/>
    </source>
</evidence>
<evidence type="ECO:0000313" key="4">
    <source>
        <dbReference type="EMBL" id="CAK0890932.1"/>
    </source>
</evidence>
<comment type="caution">
    <text evidence="4">The sequence shown here is derived from an EMBL/GenBank/DDBJ whole genome shotgun (WGS) entry which is preliminary data.</text>
</comment>
<keyword evidence="1" id="KW-0863">Zinc-finger</keyword>
<feature type="region of interest" description="Disordered" evidence="2">
    <location>
        <begin position="234"/>
        <end position="266"/>
    </location>
</feature>
<keyword evidence="1" id="KW-0479">Metal-binding</keyword>
<feature type="domain" description="C3H1-type" evidence="3">
    <location>
        <begin position="53"/>
        <end position="81"/>
    </location>
</feature>